<evidence type="ECO:0000259" key="1">
    <source>
        <dbReference type="Pfam" id="PF12697"/>
    </source>
</evidence>
<dbReference type="PRINTS" id="PR00111">
    <property type="entry name" value="ABHYDROLASE"/>
</dbReference>
<dbReference type="SUPFAM" id="SSF53474">
    <property type="entry name" value="alpha/beta-Hydrolases"/>
    <property type="match status" value="1"/>
</dbReference>
<dbReference type="Gene3D" id="3.40.50.1820">
    <property type="entry name" value="alpha/beta hydrolase"/>
    <property type="match status" value="1"/>
</dbReference>
<dbReference type="EMBL" id="JACCFI010000001">
    <property type="protein sequence ID" value="NYG19291.1"/>
    <property type="molecule type" value="Genomic_DNA"/>
</dbReference>
<dbReference type="GO" id="GO:0003824">
    <property type="term" value="F:catalytic activity"/>
    <property type="evidence" value="ECO:0007669"/>
    <property type="project" value="UniProtKB-ARBA"/>
</dbReference>
<dbReference type="PANTHER" id="PTHR43194:SF2">
    <property type="entry name" value="PEROXISOMAL MEMBRANE PROTEIN LPX1"/>
    <property type="match status" value="1"/>
</dbReference>
<proteinExistence type="predicted"/>
<comment type="caution">
    <text evidence="2">The sequence shown here is derived from an EMBL/GenBank/DDBJ whole genome shotgun (WGS) entry which is preliminary data.</text>
</comment>
<dbReference type="RefSeq" id="WP_179549590.1">
    <property type="nucleotide sequence ID" value="NZ_JACCFI010000001.1"/>
</dbReference>
<accession>A0A852WZC1</accession>
<feature type="domain" description="AB hydrolase-1" evidence="1">
    <location>
        <begin position="27"/>
        <end position="254"/>
    </location>
</feature>
<reference evidence="2 3" key="1">
    <citation type="submission" date="2020-07" db="EMBL/GenBank/DDBJ databases">
        <title>Sequencing the genomes of 1000 actinobacteria strains.</title>
        <authorList>
            <person name="Klenk H.-P."/>
        </authorList>
    </citation>
    <scope>NUCLEOTIDE SEQUENCE [LARGE SCALE GENOMIC DNA]</scope>
    <source>
        <strain evidence="2 3">DSM 8598</strain>
    </source>
</reference>
<dbReference type="Proteomes" id="UP000549066">
    <property type="component" value="Unassembled WGS sequence"/>
</dbReference>
<sequence>MLNLDRTLERPGATLRFALLDGDRRTVVLVHGAGMDHSMFTAQALALHRAGHQVVAYDQRGHGGSRLDPGIRFTGAAALDDLAALLDHLGLDRPALVGHSLGGNVAQALVRRDPSRAGALVVADSTWNTGPLSRGERTALRLAAPALSLIPASRLPGMLARASAATPDAVATTEAMFARMPKRSFLDVWRATVAFVDPDPDYRVPVPLGLVRGELDRTGNIATAMPEWAQVEGIDEHLIAGAGHVVTLDAPEATTTALLDLLASVPRA</sequence>
<name>A0A852WZC1_9MICO</name>
<protein>
    <submittedName>
        <fullName evidence="2">Pimeloyl-ACP methyl ester carboxylesterase</fullName>
    </submittedName>
</protein>
<organism evidence="2 3">
    <name type="scientific">Agromyces hippuratus</name>
    <dbReference type="NCBI Taxonomy" id="286438"/>
    <lineage>
        <taxon>Bacteria</taxon>
        <taxon>Bacillati</taxon>
        <taxon>Actinomycetota</taxon>
        <taxon>Actinomycetes</taxon>
        <taxon>Micrococcales</taxon>
        <taxon>Microbacteriaceae</taxon>
        <taxon>Agromyces</taxon>
    </lineage>
</organism>
<dbReference type="InterPro" id="IPR029058">
    <property type="entry name" value="AB_hydrolase_fold"/>
</dbReference>
<dbReference type="PANTHER" id="PTHR43194">
    <property type="entry name" value="HYDROLASE ALPHA/BETA FOLD FAMILY"/>
    <property type="match status" value="1"/>
</dbReference>
<evidence type="ECO:0000313" key="2">
    <source>
        <dbReference type="EMBL" id="NYG19291.1"/>
    </source>
</evidence>
<evidence type="ECO:0000313" key="3">
    <source>
        <dbReference type="Proteomes" id="UP000549066"/>
    </source>
</evidence>
<dbReference type="InterPro" id="IPR050228">
    <property type="entry name" value="Carboxylesterase_BioH"/>
</dbReference>
<dbReference type="Pfam" id="PF12697">
    <property type="entry name" value="Abhydrolase_6"/>
    <property type="match status" value="1"/>
</dbReference>
<gene>
    <name evidence="2" type="ORF">BJY17_000038</name>
</gene>
<dbReference type="InterPro" id="IPR000073">
    <property type="entry name" value="AB_hydrolase_1"/>
</dbReference>
<keyword evidence="3" id="KW-1185">Reference proteome</keyword>
<dbReference type="AlphaFoldDB" id="A0A852WZC1"/>